<reference evidence="2" key="1">
    <citation type="submission" date="2021-02" db="EMBL/GenBank/DDBJ databases">
        <authorList>
            <person name="Nowell W R."/>
        </authorList>
    </citation>
    <scope>NUCLEOTIDE SEQUENCE</scope>
</reference>
<feature type="chain" id="PRO_5032418560" description="Secreted protein" evidence="1">
    <location>
        <begin position="19"/>
        <end position="143"/>
    </location>
</feature>
<sequence>MKCIVLVALLCCFGLSYGQGISTQFLEENLLNPMLNSMLNNAVSLLNSQITSLFSGLFGGIGKRDLSSLANFNLGQWIQKADFARIEFVRAGDAAEEAVSRLNLGVEFLQPLVNLVQTHIHALISDFQGIIQQTIAAVAKPIN</sequence>
<protein>
    <recommendedName>
        <fullName evidence="4">Secreted protein</fullName>
    </recommendedName>
</protein>
<gene>
    <name evidence="2" type="ORF">QYT958_LOCUS2587</name>
</gene>
<dbReference type="EMBL" id="CAJOBR010000171">
    <property type="protein sequence ID" value="CAF4475570.1"/>
    <property type="molecule type" value="Genomic_DNA"/>
</dbReference>
<organism evidence="2 3">
    <name type="scientific">Rotaria socialis</name>
    <dbReference type="NCBI Taxonomy" id="392032"/>
    <lineage>
        <taxon>Eukaryota</taxon>
        <taxon>Metazoa</taxon>
        <taxon>Spiralia</taxon>
        <taxon>Gnathifera</taxon>
        <taxon>Rotifera</taxon>
        <taxon>Eurotatoria</taxon>
        <taxon>Bdelloidea</taxon>
        <taxon>Philodinida</taxon>
        <taxon>Philodinidae</taxon>
        <taxon>Rotaria</taxon>
    </lineage>
</organism>
<evidence type="ECO:0000313" key="2">
    <source>
        <dbReference type="EMBL" id="CAF4475570.1"/>
    </source>
</evidence>
<evidence type="ECO:0000256" key="1">
    <source>
        <dbReference type="SAM" id="SignalP"/>
    </source>
</evidence>
<dbReference type="AlphaFoldDB" id="A0A820TS29"/>
<proteinExistence type="predicted"/>
<evidence type="ECO:0000313" key="3">
    <source>
        <dbReference type="Proteomes" id="UP000663848"/>
    </source>
</evidence>
<accession>A0A820TS29</accession>
<name>A0A820TS29_9BILA</name>
<feature type="signal peptide" evidence="1">
    <location>
        <begin position="1"/>
        <end position="18"/>
    </location>
</feature>
<keyword evidence="1" id="KW-0732">Signal</keyword>
<evidence type="ECO:0008006" key="4">
    <source>
        <dbReference type="Google" id="ProtNLM"/>
    </source>
</evidence>
<dbReference type="Proteomes" id="UP000663848">
    <property type="component" value="Unassembled WGS sequence"/>
</dbReference>
<comment type="caution">
    <text evidence="2">The sequence shown here is derived from an EMBL/GenBank/DDBJ whole genome shotgun (WGS) entry which is preliminary data.</text>
</comment>